<dbReference type="Pfam" id="PF00291">
    <property type="entry name" value="PALP"/>
    <property type="match status" value="1"/>
</dbReference>
<dbReference type="EMBL" id="VHSH01000009">
    <property type="protein sequence ID" value="TQV75671.1"/>
    <property type="molecule type" value="Genomic_DNA"/>
</dbReference>
<evidence type="ECO:0000313" key="7">
    <source>
        <dbReference type="Proteomes" id="UP000315252"/>
    </source>
</evidence>
<dbReference type="FunFam" id="3.40.50.1100:FF:000005">
    <property type="entry name" value="Threonine dehydratase catabolic"/>
    <property type="match status" value="1"/>
</dbReference>
<dbReference type="GO" id="GO:0003941">
    <property type="term" value="F:L-serine ammonia-lyase activity"/>
    <property type="evidence" value="ECO:0007669"/>
    <property type="project" value="TreeGrafter"/>
</dbReference>
<evidence type="ECO:0000256" key="1">
    <source>
        <dbReference type="ARBA" id="ARBA00001933"/>
    </source>
</evidence>
<dbReference type="PANTHER" id="PTHR48078:SF6">
    <property type="entry name" value="L-THREONINE DEHYDRATASE CATABOLIC TDCB"/>
    <property type="match status" value="1"/>
</dbReference>
<evidence type="ECO:0000256" key="2">
    <source>
        <dbReference type="ARBA" id="ARBA00010869"/>
    </source>
</evidence>
<dbReference type="RefSeq" id="WP_142898660.1">
    <property type="nucleotide sequence ID" value="NZ_ML660060.1"/>
</dbReference>
<dbReference type="CDD" id="cd01562">
    <property type="entry name" value="Thr-dehyd"/>
    <property type="match status" value="1"/>
</dbReference>
<dbReference type="GO" id="GO:0009097">
    <property type="term" value="P:isoleucine biosynthetic process"/>
    <property type="evidence" value="ECO:0007669"/>
    <property type="project" value="TreeGrafter"/>
</dbReference>
<dbReference type="Gene3D" id="3.40.50.1100">
    <property type="match status" value="2"/>
</dbReference>
<evidence type="ECO:0000256" key="3">
    <source>
        <dbReference type="ARBA" id="ARBA00022898"/>
    </source>
</evidence>
<organism evidence="6 7">
    <name type="scientific">Denitrobaculum tricleocarpae</name>
    <dbReference type="NCBI Taxonomy" id="2591009"/>
    <lineage>
        <taxon>Bacteria</taxon>
        <taxon>Pseudomonadati</taxon>
        <taxon>Pseudomonadota</taxon>
        <taxon>Alphaproteobacteria</taxon>
        <taxon>Rhodospirillales</taxon>
        <taxon>Rhodospirillaceae</taxon>
        <taxon>Denitrobaculum</taxon>
    </lineage>
</organism>
<dbReference type="InterPro" id="IPR050147">
    <property type="entry name" value="Ser/Thr_Dehydratase"/>
</dbReference>
<evidence type="ECO:0000313" key="6">
    <source>
        <dbReference type="EMBL" id="TQV75671.1"/>
    </source>
</evidence>
<dbReference type="InterPro" id="IPR036052">
    <property type="entry name" value="TrpB-like_PALP_sf"/>
</dbReference>
<protein>
    <submittedName>
        <fullName evidence="6">Threonine/serine dehydratase</fullName>
    </submittedName>
</protein>
<comment type="similarity">
    <text evidence="2">Belongs to the serine/threonine dehydratase family.</text>
</comment>
<feature type="domain" description="Tryptophan synthase beta chain-like PALP" evidence="5">
    <location>
        <begin position="19"/>
        <end position="314"/>
    </location>
</feature>
<keyword evidence="7" id="KW-1185">Reference proteome</keyword>
<dbReference type="SUPFAM" id="SSF53686">
    <property type="entry name" value="Tryptophan synthase beta subunit-like PLP-dependent enzymes"/>
    <property type="match status" value="1"/>
</dbReference>
<comment type="caution">
    <text evidence="6">The sequence shown here is derived from an EMBL/GenBank/DDBJ whole genome shotgun (WGS) entry which is preliminary data.</text>
</comment>
<dbReference type="OrthoDB" id="9811476at2"/>
<dbReference type="AlphaFoldDB" id="A0A545TER9"/>
<dbReference type="GO" id="GO:0006567">
    <property type="term" value="P:L-threonine catabolic process"/>
    <property type="evidence" value="ECO:0007669"/>
    <property type="project" value="TreeGrafter"/>
</dbReference>
<reference evidence="6 7" key="1">
    <citation type="submission" date="2019-06" db="EMBL/GenBank/DDBJ databases">
        <title>Whole genome sequence for Rhodospirillaceae sp. R148.</title>
        <authorList>
            <person name="Wang G."/>
        </authorList>
    </citation>
    <scope>NUCLEOTIDE SEQUENCE [LARGE SCALE GENOMIC DNA]</scope>
    <source>
        <strain evidence="6 7">R148</strain>
    </source>
</reference>
<dbReference type="GO" id="GO:0004794">
    <property type="term" value="F:threonine deaminase activity"/>
    <property type="evidence" value="ECO:0007669"/>
    <property type="project" value="TreeGrafter"/>
</dbReference>
<evidence type="ECO:0000256" key="4">
    <source>
        <dbReference type="ARBA" id="ARBA00023239"/>
    </source>
</evidence>
<accession>A0A545TER9</accession>
<sequence length="324" mass="33797">MTTTPVTLDDIQGAFARIKDRVRRTPLLRTRFIREEPAPNPMMVKLECLQVTGSFKPRGAMNAALQLSAADLKRGIITASGGNHGLGVAYAGWSLGAQAVIYLPSSTPEAKAEKLRAWGAEVVIEGAVYDDANEAALARAERDGLTYIHAFANPAVIAGQGTMAVEMLKQSPDLDAIVVAIGGGGLISGIATAAKAIKPEIKIIGVEAVGAPTLYESVKADELITLSEISTKAGTLAPRRSAQPNFDIIRKHVDDIVLVTDEEMRSAAQWLWFEMGVGAELSGAASLAAIQAGKLAASKVDLPDDALIATIACGSGSDGISLPA</sequence>
<dbReference type="GO" id="GO:0006565">
    <property type="term" value="P:L-serine catabolic process"/>
    <property type="evidence" value="ECO:0007669"/>
    <property type="project" value="TreeGrafter"/>
</dbReference>
<evidence type="ECO:0000259" key="5">
    <source>
        <dbReference type="Pfam" id="PF00291"/>
    </source>
</evidence>
<dbReference type="InterPro" id="IPR001926">
    <property type="entry name" value="TrpB-like_PALP"/>
</dbReference>
<keyword evidence="3" id="KW-0663">Pyridoxal phosphate</keyword>
<proteinExistence type="inferred from homology"/>
<comment type="cofactor">
    <cofactor evidence="1">
        <name>pyridoxal 5'-phosphate</name>
        <dbReference type="ChEBI" id="CHEBI:597326"/>
    </cofactor>
</comment>
<name>A0A545TER9_9PROT</name>
<gene>
    <name evidence="6" type="ORF">FKG95_22360</name>
</gene>
<dbReference type="PANTHER" id="PTHR48078">
    <property type="entry name" value="THREONINE DEHYDRATASE, MITOCHONDRIAL-RELATED"/>
    <property type="match status" value="1"/>
</dbReference>
<dbReference type="Proteomes" id="UP000315252">
    <property type="component" value="Unassembled WGS sequence"/>
</dbReference>
<keyword evidence="4" id="KW-0456">Lyase</keyword>